<evidence type="ECO:0000313" key="14">
    <source>
        <dbReference type="EMBL" id="MDC7225968.1"/>
    </source>
</evidence>
<evidence type="ECO:0000256" key="11">
    <source>
        <dbReference type="ARBA" id="ARBA00023136"/>
    </source>
</evidence>
<feature type="binding site" evidence="12">
    <location>
        <position position="318"/>
    </location>
    <ligand>
        <name>K(+)</name>
        <dbReference type="ChEBI" id="CHEBI:29103"/>
    </ligand>
</feature>
<protein>
    <submittedName>
        <fullName evidence="14">TrkH family potassium uptake protein</fullName>
    </submittedName>
</protein>
<organism evidence="14 15">
    <name type="scientific">Candidatus Thalassospirochaeta sargassi</name>
    <dbReference type="NCBI Taxonomy" id="3119039"/>
    <lineage>
        <taxon>Bacteria</taxon>
        <taxon>Pseudomonadati</taxon>
        <taxon>Spirochaetota</taxon>
        <taxon>Spirochaetia</taxon>
        <taxon>Spirochaetales</taxon>
        <taxon>Spirochaetaceae</taxon>
        <taxon>Candidatus Thalassospirochaeta</taxon>
    </lineage>
</organism>
<keyword evidence="12" id="KW-0479">Metal-binding</keyword>
<dbReference type="InterPro" id="IPR003445">
    <property type="entry name" value="Cat_transpt"/>
</dbReference>
<reference evidence="14 15" key="1">
    <citation type="submission" date="2022-12" db="EMBL/GenBank/DDBJ databases">
        <title>Metagenome assembled genome from gulf of manar.</title>
        <authorList>
            <person name="Kohli P."/>
            <person name="Pk S."/>
            <person name="Venkata Ramana C."/>
            <person name="Sasikala C."/>
        </authorList>
    </citation>
    <scope>NUCLEOTIDE SEQUENCE [LARGE SCALE GENOMIC DNA]</scope>
    <source>
        <strain evidence="14">JB008</strain>
    </source>
</reference>
<feature type="binding site" evidence="12">
    <location>
        <position position="221"/>
    </location>
    <ligand>
        <name>K(+)</name>
        <dbReference type="ChEBI" id="CHEBI:29103"/>
    </ligand>
</feature>
<feature type="binding site" evidence="12">
    <location>
        <position position="113"/>
    </location>
    <ligand>
        <name>K(+)</name>
        <dbReference type="ChEBI" id="CHEBI:29103"/>
    </ligand>
</feature>
<keyword evidence="6" id="KW-0633">Potassium transport</keyword>
<dbReference type="EMBL" id="JAQQAL010000010">
    <property type="protein sequence ID" value="MDC7225968.1"/>
    <property type="molecule type" value="Genomic_DNA"/>
</dbReference>
<evidence type="ECO:0000256" key="12">
    <source>
        <dbReference type="PIRSR" id="PIRSR006247-1"/>
    </source>
</evidence>
<feature type="transmembrane region" description="Helical" evidence="13">
    <location>
        <begin position="236"/>
        <end position="255"/>
    </location>
</feature>
<feature type="binding site" evidence="12">
    <location>
        <position position="319"/>
    </location>
    <ligand>
        <name>K(+)</name>
        <dbReference type="ChEBI" id="CHEBI:29103"/>
    </ligand>
</feature>
<dbReference type="PANTHER" id="PTHR32024">
    <property type="entry name" value="TRK SYSTEM POTASSIUM UPTAKE PROTEIN TRKG-RELATED"/>
    <property type="match status" value="1"/>
</dbReference>
<keyword evidence="10" id="KW-0406">Ion transport</keyword>
<evidence type="ECO:0000256" key="3">
    <source>
        <dbReference type="ARBA" id="ARBA00022448"/>
    </source>
</evidence>
<feature type="binding site" evidence="12">
    <location>
        <position position="112"/>
    </location>
    <ligand>
        <name>K(+)</name>
        <dbReference type="ChEBI" id="CHEBI:29103"/>
    </ligand>
</feature>
<feature type="transmembrane region" description="Helical" evidence="13">
    <location>
        <begin position="137"/>
        <end position="162"/>
    </location>
</feature>
<evidence type="ECO:0000256" key="13">
    <source>
        <dbReference type="SAM" id="Phobius"/>
    </source>
</evidence>
<feature type="transmembrane region" description="Helical" evidence="13">
    <location>
        <begin position="275"/>
        <end position="293"/>
    </location>
</feature>
<feature type="transmembrane region" description="Helical" evidence="13">
    <location>
        <begin position="12"/>
        <end position="31"/>
    </location>
</feature>
<dbReference type="GO" id="GO:0015379">
    <property type="term" value="F:potassium:chloride symporter activity"/>
    <property type="evidence" value="ECO:0007669"/>
    <property type="project" value="InterPro"/>
</dbReference>
<sequence length="485" mass="53028">MNPFYILRLSAIIQVVVSAFMIIPAGIAASAGEMLEFYSFLGTILLVWIFASVYILVTRRAPNRVLSSRDGFFFVTSSWILAAGFGAIPMWISGTIPSYTDAYFEIMSGFTTTGASILTDIEALPRSILFWRSLTHWLGGMGIVVLVVALIPLLGAGGTKLVGAESPGPSVDKFTPKIRNNALILWLIYLGLSVIEIILLMLGGMDLFDASTHTFGTMATGGFSPKAASVGHYNSAYIDAIITIFMVLAGCNFALYYKAMSGKLRDVFRDGEFRAYLGIFFIVAILISINLMLKGDGYDTPGRAFRYASFQTATIITTTGYATCDFELWPNFSKVLLFFLMFIGGCSGSTGGGIKVIRIVTVAKLALNNIKYMLHPRGVFSLKVGNTQIRKEVVYTIAGFFGLYIFTILFSTIVVSTCGTDIETSLTTALVTVGNIGPGFGKIGPTENYFFFPGYIKWFLSLAMMAGRLELFTVFALLTPQFWRK</sequence>
<evidence type="ECO:0000256" key="5">
    <source>
        <dbReference type="ARBA" id="ARBA00022519"/>
    </source>
</evidence>
<dbReference type="PANTHER" id="PTHR32024:SF2">
    <property type="entry name" value="TRK SYSTEM POTASSIUM UPTAKE PROTEIN TRKG-RELATED"/>
    <property type="match status" value="1"/>
</dbReference>
<dbReference type="InterPro" id="IPR004772">
    <property type="entry name" value="TrkH"/>
</dbReference>
<name>A0AAJ1IDT8_9SPIO</name>
<dbReference type="GO" id="GO:0005886">
    <property type="term" value="C:plasma membrane"/>
    <property type="evidence" value="ECO:0007669"/>
    <property type="project" value="UniProtKB-SubCell"/>
</dbReference>
<evidence type="ECO:0000256" key="6">
    <source>
        <dbReference type="ARBA" id="ARBA00022538"/>
    </source>
</evidence>
<gene>
    <name evidence="14" type="ORF">PQJ61_04305</name>
</gene>
<evidence type="ECO:0000256" key="4">
    <source>
        <dbReference type="ARBA" id="ARBA00022475"/>
    </source>
</evidence>
<feature type="transmembrane region" description="Helical" evidence="13">
    <location>
        <begin position="71"/>
        <end position="92"/>
    </location>
</feature>
<evidence type="ECO:0000256" key="8">
    <source>
        <dbReference type="ARBA" id="ARBA00022958"/>
    </source>
</evidence>
<feature type="binding site" evidence="12">
    <location>
        <position position="435"/>
    </location>
    <ligand>
        <name>K(+)</name>
        <dbReference type="ChEBI" id="CHEBI:29103"/>
    </ligand>
</feature>
<keyword evidence="5" id="KW-0997">Cell inner membrane</keyword>
<keyword evidence="7 13" id="KW-0812">Transmembrane</keyword>
<dbReference type="AlphaFoldDB" id="A0AAJ1IDT8"/>
<evidence type="ECO:0000313" key="15">
    <source>
        <dbReference type="Proteomes" id="UP001221217"/>
    </source>
</evidence>
<dbReference type="PIRSF" id="PIRSF006247">
    <property type="entry name" value="TrkH"/>
    <property type="match status" value="1"/>
</dbReference>
<accession>A0AAJ1IDT8</accession>
<keyword evidence="9 13" id="KW-1133">Transmembrane helix</keyword>
<keyword evidence="4" id="KW-1003">Cell membrane</keyword>
<keyword evidence="8 12" id="KW-0630">Potassium</keyword>
<feature type="transmembrane region" description="Helical" evidence="13">
    <location>
        <begin position="335"/>
        <end position="357"/>
    </location>
</feature>
<dbReference type="GO" id="GO:0046872">
    <property type="term" value="F:metal ion binding"/>
    <property type="evidence" value="ECO:0007669"/>
    <property type="project" value="UniProtKB-KW"/>
</dbReference>
<evidence type="ECO:0000256" key="7">
    <source>
        <dbReference type="ARBA" id="ARBA00022692"/>
    </source>
</evidence>
<keyword evidence="11 13" id="KW-0472">Membrane</keyword>
<dbReference type="Proteomes" id="UP001221217">
    <property type="component" value="Unassembled WGS sequence"/>
</dbReference>
<comment type="caution">
    <text evidence="14">The sequence shown here is derived from an EMBL/GenBank/DDBJ whole genome shotgun (WGS) entry which is preliminary data.</text>
</comment>
<feature type="transmembrane region" description="Helical" evidence="13">
    <location>
        <begin position="37"/>
        <end position="59"/>
    </location>
</feature>
<evidence type="ECO:0000256" key="1">
    <source>
        <dbReference type="ARBA" id="ARBA00004429"/>
    </source>
</evidence>
<feature type="transmembrane region" description="Helical" evidence="13">
    <location>
        <begin position="393"/>
        <end position="415"/>
    </location>
</feature>
<feature type="transmembrane region" description="Helical" evidence="13">
    <location>
        <begin position="455"/>
        <end position="478"/>
    </location>
</feature>
<evidence type="ECO:0000256" key="9">
    <source>
        <dbReference type="ARBA" id="ARBA00022989"/>
    </source>
</evidence>
<evidence type="ECO:0000256" key="10">
    <source>
        <dbReference type="ARBA" id="ARBA00023065"/>
    </source>
</evidence>
<comment type="similarity">
    <text evidence="2">Belongs to the TrkH potassium transport family.</text>
</comment>
<evidence type="ECO:0000256" key="2">
    <source>
        <dbReference type="ARBA" id="ARBA00009137"/>
    </source>
</evidence>
<proteinExistence type="inferred from homology"/>
<keyword evidence="3" id="KW-0813">Transport</keyword>
<dbReference type="Pfam" id="PF02386">
    <property type="entry name" value="TrkH"/>
    <property type="match status" value="1"/>
</dbReference>
<comment type="subcellular location">
    <subcellularLocation>
        <location evidence="1">Cell inner membrane</location>
        <topology evidence="1">Multi-pass membrane protein</topology>
    </subcellularLocation>
</comment>
<feature type="transmembrane region" description="Helical" evidence="13">
    <location>
        <begin position="183"/>
        <end position="202"/>
    </location>
</feature>